<dbReference type="EMBL" id="QNVH01000087">
    <property type="protein sequence ID" value="TDA37112.1"/>
    <property type="molecule type" value="Genomic_DNA"/>
</dbReference>
<dbReference type="Proteomes" id="UP000315399">
    <property type="component" value="Unassembled WGS sequence"/>
</dbReference>
<organism evidence="2 3">
    <name type="scientific">Thermoproteota archaeon</name>
    <dbReference type="NCBI Taxonomy" id="2056631"/>
    <lineage>
        <taxon>Archaea</taxon>
        <taxon>Thermoproteota</taxon>
    </lineage>
</organism>
<proteinExistence type="predicted"/>
<dbReference type="InterPro" id="IPR024370">
    <property type="entry name" value="PBP_domain"/>
</dbReference>
<dbReference type="PANTHER" id="PTHR37945">
    <property type="entry name" value="EXTRACELLULAR TUNGSTATE BINDING PROTEIN"/>
    <property type="match status" value="1"/>
</dbReference>
<dbReference type="Gene3D" id="3.40.190.10">
    <property type="entry name" value="Periplasmic binding protein-like II"/>
    <property type="match status" value="2"/>
</dbReference>
<dbReference type="SUPFAM" id="SSF53850">
    <property type="entry name" value="Periplasmic binding protein-like II"/>
    <property type="match status" value="1"/>
</dbReference>
<dbReference type="Pfam" id="PF12849">
    <property type="entry name" value="PBP_like_2"/>
    <property type="match status" value="1"/>
</dbReference>
<protein>
    <submittedName>
        <fullName evidence="2">Tungsten ABC transporter substrate-binding protein</fullName>
    </submittedName>
</protein>
<evidence type="ECO:0000313" key="3">
    <source>
        <dbReference type="Proteomes" id="UP000315399"/>
    </source>
</evidence>
<name>A0A523B8A3_9CREN</name>
<gene>
    <name evidence="2" type="ORF">DSO08_06120</name>
</gene>
<dbReference type="AlphaFoldDB" id="A0A523B8A3"/>
<reference evidence="2 3" key="1">
    <citation type="journal article" date="2019" name="Nat. Microbiol.">
        <title>Expanding anaerobic alkane metabolism in the domain of Archaea.</title>
        <authorList>
            <person name="Wang Y."/>
            <person name="Wegener G."/>
            <person name="Hou J."/>
            <person name="Wang F."/>
            <person name="Xiao X."/>
        </authorList>
    </citation>
    <scope>NUCLEOTIDE SEQUENCE [LARGE SCALE GENOMIC DNA]</scope>
    <source>
        <strain evidence="2">WYZ-LMO10</strain>
    </source>
</reference>
<sequence>MWKPSRALSIALISTVAIVSSFAYELYSTSGGSVVVLATTTSTYDSGLLDYLLPKFESEYGVKVHIIPVGTGQAIESAMRGDVDLVLVHSRQQELEFINSTYGIHRVAVMYNEFVIIGPAEDPACIGGLTNATEAFRRIAEAGSKGVTSFVSRADKSGTHMVELRIWESLGIKPSSQAQKWYLEAGAGMGAVMRMANEKRAYTITDKATWLSFQSQLANLRALVQGDPLLLNPYSVILVNPEKYPQRNINGAIALAKWMISDEGQDLIGNFTKSGETLFTPIARNYERAHELGFPDQQEEIAWYDTHQP</sequence>
<evidence type="ECO:0000313" key="2">
    <source>
        <dbReference type="EMBL" id="TDA37112.1"/>
    </source>
</evidence>
<dbReference type="PANTHER" id="PTHR37945:SF1">
    <property type="entry name" value="EXTRACELLULAR TUNGSTATE BINDING PROTEIN"/>
    <property type="match status" value="1"/>
</dbReference>
<feature type="domain" description="PBP" evidence="1">
    <location>
        <begin position="29"/>
        <end position="263"/>
    </location>
</feature>
<comment type="caution">
    <text evidence="2">The sequence shown here is derived from an EMBL/GenBank/DDBJ whole genome shotgun (WGS) entry which is preliminary data.</text>
</comment>
<evidence type="ECO:0000259" key="1">
    <source>
        <dbReference type="Pfam" id="PF12849"/>
    </source>
</evidence>
<dbReference type="InterPro" id="IPR052738">
    <property type="entry name" value="ABC-Tungstate_binding"/>
</dbReference>
<accession>A0A523B8A3</accession>